<keyword evidence="2" id="KW-1185">Reference proteome</keyword>
<gene>
    <name evidence="1" type="ORF">BU23DRAFT_634967</name>
</gene>
<dbReference type="Proteomes" id="UP000800036">
    <property type="component" value="Unassembled WGS sequence"/>
</dbReference>
<name>A0A6A5VCX3_9PLEO</name>
<sequence length="189" mass="21604">MWPVPGRAAKKNPPRFANFARRESFCSGRVGVRHINKDIAECFDPPVNKSTIAKLVKRLRERADQEGISITDPSLYETLPGRGRPELLDDAQKKRIIEIVTQDRTHREKEPLQAIQDGDFDELPPMSVSTFENVMYEAGYARRKPGWKPPLVPWINSLRDQGIDVVLLEDGTCSYFSDCKGLFIYVQDR</sequence>
<proteinExistence type="predicted"/>
<protein>
    <submittedName>
        <fullName evidence="1">Uncharacterized protein</fullName>
    </submittedName>
</protein>
<accession>A0A6A5VCX3</accession>
<dbReference type="EMBL" id="ML976672">
    <property type="protein sequence ID" value="KAF1974995.1"/>
    <property type="molecule type" value="Genomic_DNA"/>
</dbReference>
<organism evidence="1 2">
    <name type="scientific">Bimuria novae-zelandiae CBS 107.79</name>
    <dbReference type="NCBI Taxonomy" id="1447943"/>
    <lineage>
        <taxon>Eukaryota</taxon>
        <taxon>Fungi</taxon>
        <taxon>Dikarya</taxon>
        <taxon>Ascomycota</taxon>
        <taxon>Pezizomycotina</taxon>
        <taxon>Dothideomycetes</taxon>
        <taxon>Pleosporomycetidae</taxon>
        <taxon>Pleosporales</taxon>
        <taxon>Massarineae</taxon>
        <taxon>Didymosphaeriaceae</taxon>
        <taxon>Bimuria</taxon>
    </lineage>
</organism>
<dbReference type="OrthoDB" id="3792558at2759"/>
<evidence type="ECO:0000313" key="1">
    <source>
        <dbReference type="EMBL" id="KAF1974995.1"/>
    </source>
</evidence>
<evidence type="ECO:0000313" key="2">
    <source>
        <dbReference type="Proteomes" id="UP000800036"/>
    </source>
</evidence>
<dbReference type="AlphaFoldDB" id="A0A6A5VCX3"/>
<reference evidence="1" key="1">
    <citation type="journal article" date="2020" name="Stud. Mycol.">
        <title>101 Dothideomycetes genomes: a test case for predicting lifestyles and emergence of pathogens.</title>
        <authorList>
            <person name="Haridas S."/>
            <person name="Albert R."/>
            <person name="Binder M."/>
            <person name="Bloem J."/>
            <person name="Labutti K."/>
            <person name="Salamov A."/>
            <person name="Andreopoulos B."/>
            <person name="Baker S."/>
            <person name="Barry K."/>
            <person name="Bills G."/>
            <person name="Bluhm B."/>
            <person name="Cannon C."/>
            <person name="Castanera R."/>
            <person name="Culley D."/>
            <person name="Daum C."/>
            <person name="Ezra D."/>
            <person name="Gonzalez J."/>
            <person name="Henrissat B."/>
            <person name="Kuo A."/>
            <person name="Liang C."/>
            <person name="Lipzen A."/>
            <person name="Lutzoni F."/>
            <person name="Magnuson J."/>
            <person name="Mondo S."/>
            <person name="Nolan M."/>
            <person name="Ohm R."/>
            <person name="Pangilinan J."/>
            <person name="Park H.-J."/>
            <person name="Ramirez L."/>
            <person name="Alfaro M."/>
            <person name="Sun H."/>
            <person name="Tritt A."/>
            <person name="Yoshinaga Y."/>
            <person name="Zwiers L.-H."/>
            <person name="Turgeon B."/>
            <person name="Goodwin S."/>
            <person name="Spatafora J."/>
            <person name="Crous P."/>
            <person name="Grigoriev I."/>
        </authorList>
    </citation>
    <scope>NUCLEOTIDE SEQUENCE</scope>
    <source>
        <strain evidence="1">CBS 107.79</strain>
    </source>
</reference>